<sequence length="264" mass="29943">MTEVENLAKLSHQNLMVLHGCTSFRSEKLMLVYEYVGNGTVYDHLHGNEDKYVRLTWDNRMTIAVETASALRYLHASNIVHRDIKSRNILLTAELHVKLGDFGLARPFPEDQSRVETGPQGTLGYIDPEYRRESELTHKSDVFSFGVVLLELISSLRAFDYRRSDHHLSDKAKNKFENNALDQLLDRTLDFDSDPRVEEMMMGVAELAVRCVQDSKHARPSMDEVLVALQNIQNVGGNAPNAGQPEAVDNYNPDDDDEIVELLN</sequence>
<organism evidence="5 6">
    <name type="scientific">Trifolium medium</name>
    <dbReference type="NCBI Taxonomy" id="97028"/>
    <lineage>
        <taxon>Eukaryota</taxon>
        <taxon>Viridiplantae</taxon>
        <taxon>Streptophyta</taxon>
        <taxon>Embryophyta</taxon>
        <taxon>Tracheophyta</taxon>
        <taxon>Spermatophyta</taxon>
        <taxon>Magnoliopsida</taxon>
        <taxon>eudicotyledons</taxon>
        <taxon>Gunneridae</taxon>
        <taxon>Pentapetalae</taxon>
        <taxon>rosids</taxon>
        <taxon>fabids</taxon>
        <taxon>Fabales</taxon>
        <taxon>Fabaceae</taxon>
        <taxon>Papilionoideae</taxon>
        <taxon>50 kb inversion clade</taxon>
        <taxon>NPAAA clade</taxon>
        <taxon>Hologalegina</taxon>
        <taxon>IRL clade</taxon>
        <taxon>Trifolieae</taxon>
        <taxon>Trifolium</taxon>
    </lineage>
</organism>
<dbReference type="AlphaFoldDB" id="A0A392MEH9"/>
<name>A0A392MEH9_9FABA</name>
<protein>
    <submittedName>
        <fullName evidence="5">Wall-associated receptor kinase-like protein</fullName>
    </submittedName>
</protein>
<dbReference type="EMBL" id="LXQA010007213">
    <property type="protein sequence ID" value="MCH84684.1"/>
    <property type="molecule type" value="Genomic_DNA"/>
</dbReference>
<dbReference type="PROSITE" id="PS00108">
    <property type="entry name" value="PROTEIN_KINASE_ST"/>
    <property type="match status" value="1"/>
</dbReference>
<feature type="region of interest" description="Disordered" evidence="3">
    <location>
        <begin position="236"/>
        <end position="256"/>
    </location>
</feature>
<evidence type="ECO:0000256" key="1">
    <source>
        <dbReference type="ARBA" id="ARBA00022741"/>
    </source>
</evidence>
<dbReference type="Gene3D" id="1.10.510.10">
    <property type="entry name" value="Transferase(Phosphotransferase) domain 1"/>
    <property type="match status" value="1"/>
</dbReference>
<evidence type="ECO:0000256" key="3">
    <source>
        <dbReference type="SAM" id="MobiDB-lite"/>
    </source>
</evidence>
<dbReference type="PIRSF" id="PIRSF000654">
    <property type="entry name" value="Integrin-linked_kinase"/>
    <property type="match status" value="1"/>
</dbReference>
<keyword evidence="1" id="KW-0547">Nucleotide-binding</keyword>
<dbReference type="InterPro" id="IPR001245">
    <property type="entry name" value="Ser-Thr/Tyr_kinase_cat_dom"/>
</dbReference>
<evidence type="ECO:0000259" key="4">
    <source>
        <dbReference type="PROSITE" id="PS50011"/>
    </source>
</evidence>
<dbReference type="PROSITE" id="PS50011">
    <property type="entry name" value="PROTEIN_KINASE_DOM"/>
    <property type="match status" value="1"/>
</dbReference>
<dbReference type="InterPro" id="IPR000719">
    <property type="entry name" value="Prot_kinase_dom"/>
</dbReference>
<dbReference type="InterPro" id="IPR008271">
    <property type="entry name" value="Ser/Thr_kinase_AS"/>
</dbReference>
<keyword evidence="5" id="KW-0675">Receptor</keyword>
<keyword evidence="5" id="KW-0418">Kinase</keyword>
<dbReference type="InterPro" id="IPR011009">
    <property type="entry name" value="Kinase-like_dom_sf"/>
</dbReference>
<dbReference type="GO" id="GO:0005524">
    <property type="term" value="F:ATP binding"/>
    <property type="evidence" value="ECO:0007669"/>
    <property type="project" value="UniProtKB-KW"/>
</dbReference>
<dbReference type="SUPFAM" id="SSF56112">
    <property type="entry name" value="Protein kinase-like (PK-like)"/>
    <property type="match status" value="1"/>
</dbReference>
<feature type="domain" description="Protein kinase" evidence="4">
    <location>
        <begin position="1"/>
        <end position="232"/>
    </location>
</feature>
<dbReference type="PANTHER" id="PTHR46008">
    <property type="entry name" value="LEAF RUST 10 DISEASE-RESISTANCE LOCUS RECEPTOR-LIKE PROTEIN KINASE-LIKE 1.4"/>
    <property type="match status" value="1"/>
</dbReference>
<dbReference type="GO" id="GO:0004672">
    <property type="term" value="F:protein kinase activity"/>
    <property type="evidence" value="ECO:0007669"/>
    <property type="project" value="InterPro"/>
</dbReference>
<evidence type="ECO:0000256" key="2">
    <source>
        <dbReference type="ARBA" id="ARBA00022840"/>
    </source>
</evidence>
<dbReference type="Pfam" id="PF07714">
    <property type="entry name" value="PK_Tyr_Ser-Thr"/>
    <property type="match status" value="1"/>
</dbReference>
<keyword evidence="5" id="KW-0808">Transferase</keyword>
<dbReference type="PANTHER" id="PTHR46008:SF2">
    <property type="entry name" value="LEAF RUST 10 DISEASE-RESISTANCE LOCUS RECEPTOR-LIKE PROTEIN KINASE-LIKE 1.4"/>
    <property type="match status" value="1"/>
</dbReference>
<keyword evidence="6" id="KW-1185">Reference proteome</keyword>
<keyword evidence="2" id="KW-0067">ATP-binding</keyword>
<gene>
    <name evidence="5" type="ORF">A2U01_0005519</name>
</gene>
<evidence type="ECO:0000313" key="6">
    <source>
        <dbReference type="Proteomes" id="UP000265520"/>
    </source>
</evidence>
<accession>A0A392MEH9</accession>
<comment type="caution">
    <text evidence="5">The sequence shown here is derived from an EMBL/GenBank/DDBJ whole genome shotgun (WGS) entry which is preliminary data.</text>
</comment>
<proteinExistence type="predicted"/>
<dbReference type="Proteomes" id="UP000265520">
    <property type="component" value="Unassembled WGS sequence"/>
</dbReference>
<reference evidence="5 6" key="1">
    <citation type="journal article" date="2018" name="Front. Plant Sci.">
        <title>Red Clover (Trifolium pratense) and Zigzag Clover (T. medium) - A Picture of Genomic Similarities and Differences.</title>
        <authorList>
            <person name="Dluhosova J."/>
            <person name="Istvanek J."/>
            <person name="Nedelnik J."/>
            <person name="Repkova J."/>
        </authorList>
    </citation>
    <scope>NUCLEOTIDE SEQUENCE [LARGE SCALE GENOMIC DNA]</scope>
    <source>
        <strain evidence="6">cv. 10/8</strain>
        <tissue evidence="5">Leaf</tissue>
    </source>
</reference>
<dbReference type="SMART" id="SM00220">
    <property type="entry name" value="S_TKc"/>
    <property type="match status" value="1"/>
</dbReference>
<evidence type="ECO:0000313" key="5">
    <source>
        <dbReference type="EMBL" id="MCH84684.1"/>
    </source>
</evidence>